<feature type="transmembrane region" description="Helical" evidence="13">
    <location>
        <begin position="62"/>
        <end position="81"/>
    </location>
</feature>
<feature type="binding site" description="type 1 copper site" evidence="12">
    <location>
        <position position="711"/>
    </location>
    <ligand>
        <name>Cu cation</name>
        <dbReference type="ChEBI" id="CHEBI:23378"/>
        <label>1</label>
    </ligand>
</feature>
<evidence type="ECO:0000256" key="12">
    <source>
        <dbReference type="PIRSR" id="PIRSR601287-1"/>
    </source>
</evidence>
<accession>A0A7H2BGZ2</accession>
<dbReference type="InterPro" id="IPR008972">
    <property type="entry name" value="Cupredoxin"/>
</dbReference>
<dbReference type="EMBL" id="CP061539">
    <property type="protein sequence ID" value="QNV38938.1"/>
    <property type="molecule type" value="Genomic_DNA"/>
</dbReference>
<organism evidence="16 17">
    <name type="scientific">Rothia terrae</name>
    <dbReference type="NCBI Taxonomy" id="396015"/>
    <lineage>
        <taxon>Bacteria</taxon>
        <taxon>Bacillati</taxon>
        <taxon>Actinomycetota</taxon>
        <taxon>Actinomycetes</taxon>
        <taxon>Micrococcales</taxon>
        <taxon>Micrococcaceae</taxon>
        <taxon>Rothia</taxon>
    </lineage>
</organism>
<dbReference type="Proteomes" id="UP000516404">
    <property type="component" value="Chromosome"/>
</dbReference>
<keyword evidence="13" id="KW-0472">Membrane</keyword>
<dbReference type="InterPro" id="IPR045087">
    <property type="entry name" value="Cu-oxidase_fam"/>
</dbReference>
<dbReference type="SUPFAM" id="SSF49503">
    <property type="entry name" value="Cupredoxins"/>
    <property type="match status" value="3"/>
</dbReference>
<evidence type="ECO:0000256" key="13">
    <source>
        <dbReference type="SAM" id="Phobius"/>
    </source>
</evidence>
<keyword evidence="9" id="KW-0560">Oxidoreductase</keyword>
<feature type="domain" description="EfeO-type cupredoxin-like" evidence="15">
    <location>
        <begin position="445"/>
        <end position="513"/>
    </location>
</feature>
<feature type="transmembrane region" description="Helical" evidence="13">
    <location>
        <begin position="118"/>
        <end position="144"/>
    </location>
</feature>
<evidence type="ECO:0000256" key="10">
    <source>
        <dbReference type="ARBA" id="ARBA00023008"/>
    </source>
</evidence>
<comment type="cofactor">
    <cofactor evidence="1 12">
        <name>Cu(+)</name>
        <dbReference type="ChEBI" id="CHEBI:49552"/>
    </cofactor>
</comment>
<dbReference type="AlphaFoldDB" id="A0A7H2BGZ2"/>
<evidence type="ECO:0000259" key="14">
    <source>
        <dbReference type="Pfam" id="PF07732"/>
    </source>
</evidence>
<evidence type="ECO:0000256" key="4">
    <source>
        <dbReference type="ARBA" id="ARBA00011233"/>
    </source>
</evidence>
<keyword evidence="13" id="KW-0812">Transmembrane</keyword>
<feature type="transmembrane region" description="Helical" evidence="13">
    <location>
        <begin position="412"/>
        <end position="429"/>
    </location>
</feature>
<feature type="transmembrane region" description="Helical" evidence="13">
    <location>
        <begin position="20"/>
        <end position="41"/>
    </location>
</feature>
<sequence>MMALFVVLMTHRWIPESLWLMVHMITLGLITNSILVWSQHFTEALLKNRLPDSARGEQIRRIYLLNASIVTMMVGVIFNLFPVTLVGSTGVGLMVTWHGYSLLKQVKQALPARFQSTIHFYIAASWLLPIGAAFGATLAAGLSSQWHSRFLLAHEAVNVLGFVGFTVVGTLMTLWPTMLRTKMTTGAVGTSQRALYIMSAGIAVTVLGALAGWRFVAVTGLVLYALALCLVAYLMIRTCVTKKPTEFATMSVAAGFAWFIIGVLTAATLVATHDFPSLNLRTATPMYTVGFLVQVLLGAMSYLLPARMGGGSAAVRAANKEFNRFAAGRVLMVNLCLLLFVLPANWTGSWIRTTTSLLGAFTLFAFVPLMLRGVKASVAKRKEMILARSRGEAPKPDPEALTPAPACHRRNMAIGAAAVALVTLLGFIADPAAVRLPGSTQASSVQATGETTTVQIEATSDMRFTPDTVEVPVGNRLMVEVKNTDTGNVHDLAFENGTETGRIDPGQTASVDVGIIDGNLEGWCSIVGHKAMGMNFHVIATDGYSADSASSGSMNHDAMRHGTADSATMKSSDIDLATAPEGFEARDAFLAPIDESEIEDGATIHRETFNVEELQQEIAPGTSINAMTYNGKYMGPTLRGKVGDIFEITLVNKGTMGHSLDFHAGMVSPDPVMKTIAPGESLTYRFEARGAGMWLYHCSSMPMSSHMAAGMFGAVIIESEDLQPVDREYVLVQNDTYLTDTGEKADNGNMLADVSPEGISAGTPTLTMFNGYANQYIYQPLQAKVGDRVRMWVLAAGPSKGISFHVVGSQFDTVYKEGAYSLKNGQDAFGTAGHAQALDLSAAQGGFVEMEMLEPGNYAFINHDFAEGERGAKGILHVSE</sequence>
<evidence type="ECO:0000256" key="11">
    <source>
        <dbReference type="ARBA" id="ARBA00049340"/>
    </source>
</evidence>
<feature type="transmembrane region" description="Helical" evidence="13">
    <location>
        <begin position="221"/>
        <end position="240"/>
    </location>
</feature>
<evidence type="ECO:0000256" key="9">
    <source>
        <dbReference type="ARBA" id="ARBA00023002"/>
    </source>
</evidence>
<feature type="binding site" description="type 1 copper site" evidence="12">
    <location>
        <position position="698"/>
    </location>
    <ligand>
        <name>Cu cation</name>
        <dbReference type="ChEBI" id="CHEBI:23378"/>
        <label>1</label>
    </ligand>
</feature>
<evidence type="ECO:0000256" key="2">
    <source>
        <dbReference type="ARBA" id="ARBA00001973"/>
    </source>
</evidence>
<dbReference type="GO" id="GO:0050421">
    <property type="term" value="F:nitrite reductase (NO-forming) activity"/>
    <property type="evidence" value="ECO:0007669"/>
    <property type="project" value="UniProtKB-EC"/>
</dbReference>
<dbReference type="GO" id="GO:0005507">
    <property type="term" value="F:copper ion binding"/>
    <property type="evidence" value="ECO:0007669"/>
    <property type="project" value="InterPro"/>
</dbReference>
<keyword evidence="13" id="KW-1133">Transmembrane helix</keyword>
<feature type="binding site" description="type 1 copper site" evidence="12">
    <location>
        <position position="863"/>
    </location>
    <ligand>
        <name>Cu cation</name>
        <dbReference type="ChEBI" id="CHEBI:23378"/>
        <label>1</label>
    </ligand>
</feature>
<feature type="domain" description="Plastocyanin-like" evidence="14">
    <location>
        <begin position="613"/>
        <end position="720"/>
    </location>
</feature>
<keyword evidence="7 12" id="KW-0479">Metal-binding</keyword>
<keyword evidence="8" id="KW-0677">Repeat</keyword>
<comment type="subunit">
    <text evidence="4">Homotrimer.</text>
</comment>
<protein>
    <recommendedName>
        <fullName evidence="6">Copper-containing nitrite reductase</fullName>
        <ecNumber evidence="5">1.7.2.1</ecNumber>
    </recommendedName>
</protein>
<feature type="transmembrane region" description="Helical" evidence="13">
    <location>
        <begin position="87"/>
        <end position="106"/>
    </location>
</feature>
<dbReference type="InterPro" id="IPR001287">
    <property type="entry name" value="NO2-reductase_Cu"/>
</dbReference>
<feature type="transmembrane region" description="Helical" evidence="13">
    <location>
        <begin position="195"/>
        <end position="215"/>
    </location>
</feature>
<comment type="catalytic activity">
    <reaction evidence="11">
        <text>nitric oxide + Fe(III)-[cytochrome c] + H2O = Fe(II)-[cytochrome c] + nitrite + 2 H(+)</text>
        <dbReference type="Rhea" id="RHEA:15233"/>
        <dbReference type="Rhea" id="RHEA-COMP:10350"/>
        <dbReference type="Rhea" id="RHEA-COMP:14399"/>
        <dbReference type="ChEBI" id="CHEBI:15377"/>
        <dbReference type="ChEBI" id="CHEBI:15378"/>
        <dbReference type="ChEBI" id="CHEBI:16301"/>
        <dbReference type="ChEBI" id="CHEBI:16480"/>
        <dbReference type="ChEBI" id="CHEBI:29033"/>
        <dbReference type="ChEBI" id="CHEBI:29034"/>
        <dbReference type="EC" id="1.7.2.1"/>
    </reaction>
</comment>
<feature type="transmembrane region" description="Helical" evidence="13">
    <location>
        <begin position="350"/>
        <end position="371"/>
    </location>
</feature>
<feature type="transmembrane region" description="Helical" evidence="13">
    <location>
        <begin position="156"/>
        <end position="175"/>
    </location>
</feature>
<feature type="binding site" description="type 1 copper site" evidence="12">
    <location>
        <position position="706"/>
    </location>
    <ligand>
        <name>Cu cation</name>
        <dbReference type="ChEBI" id="CHEBI:23378"/>
        <label>1</label>
    </ligand>
</feature>
<dbReference type="InterPro" id="IPR011707">
    <property type="entry name" value="Cu-oxidase-like_N"/>
</dbReference>
<dbReference type="Gene3D" id="2.60.40.420">
    <property type="entry name" value="Cupredoxins - blue copper proteins"/>
    <property type="match status" value="3"/>
</dbReference>
<dbReference type="KEGG" id="rter:IDM49_10655"/>
<evidence type="ECO:0000256" key="5">
    <source>
        <dbReference type="ARBA" id="ARBA00011882"/>
    </source>
</evidence>
<keyword evidence="10 12" id="KW-0186">Copper</keyword>
<dbReference type="Pfam" id="PF07732">
    <property type="entry name" value="Cu-oxidase_3"/>
    <property type="match status" value="1"/>
</dbReference>
<gene>
    <name evidence="16" type="ORF">IDM49_10655</name>
</gene>
<feature type="transmembrane region" description="Helical" evidence="13">
    <location>
        <begin position="252"/>
        <end position="272"/>
    </location>
</feature>
<dbReference type="PRINTS" id="PR00695">
    <property type="entry name" value="CUNO2RDTASE"/>
</dbReference>
<dbReference type="EC" id="1.7.2.1" evidence="5"/>
<feature type="binding site" description="type 1 copper site" evidence="12">
    <location>
        <position position="663"/>
    </location>
    <ligand>
        <name>Cu cation</name>
        <dbReference type="ChEBI" id="CHEBI:23378"/>
        <label>1</label>
    </ligand>
</feature>
<keyword evidence="17" id="KW-1185">Reference proteome</keyword>
<dbReference type="InterPro" id="IPR028096">
    <property type="entry name" value="EfeO_Cupredoxin"/>
</dbReference>
<dbReference type="Pfam" id="PF13473">
    <property type="entry name" value="Cupredoxin_1"/>
    <property type="match status" value="1"/>
</dbReference>
<dbReference type="CDD" id="cd11020">
    <property type="entry name" value="CuRO_1_CuNIR"/>
    <property type="match status" value="1"/>
</dbReference>
<evidence type="ECO:0000313" key="16">
    <source>
        <dbReference type="EMBL" id="QNV38938.1"/>
    </source>
</evidence>
<feature type="transmembrane region" description="Helical" evidence="13">
    <location>
        <begin position="325"/>
        <end position="344"/>
    </location>
</feature>
<evidence type="ECO:0000256" key="3">
    <source>
        <dbReference type="ARBA" id="ARBA00010609"/>
    </source>
</evidence>
<comment type="cofactor">
    <cofactor evidence="2 12">
        <name>Cu(2+)</name>
        <dbReference type="ChEBI" id="CHEBI:29036"/>
    </cofactor>
</comment>
<evidence type="ECO:0000256" key="7">
    <source>
        <dbReference type="ARBA" id="ARBA00022723"/>
    </source>
</evidence>
<proteinExistence type="inferred from homology"/>
<evidence type="ECO:0000313" key="17">
    <source>
        <dbReference type="Proteomes" id="UP000516404"/>
    </source>
</evidence>
<evidence type="ECO:0000259" key="15">
    <source>
        <dbReference type="Pfam" id="PF13473"/>
    </source>
</evidence>
<evidence type="ECO:0000256" key="6">
    <source>
        <dbReference type="ARBA" id="ARBA00017290"/>
    </source>
</evidence>
<dbReference type="CDD" id="cd04208">
    <property type="entry name" value="CuRO_2_CuNIR"/>
    <property type="match status" value="1"/>
</dbReference>
<feature type="binding site" description="type 1 copper site" evidence="12">
    <location>
        <position position="697"/>
    </location>
    <ligand>
        <name>Cu cation</name>
        <dbReference type="ChEBI" id="CHEBI:23378"/>
        <label>1</label>
    </ligand>
</feature>
<name>A0A7H2BGZ2_9MICC</name>
<evidence type="ECO:0000256" key="1">
    <source>
        <dbReference type="ARBA" id="ARBA00001960"/>
    </source>
</evidence>
<comment type="similarity">
    <text evidence="3">Belongs to the multicopper oxidase family.</text>
</comment>
<dbReference type="PANTHER" id="PTHR11709">
    <property type="entry name" value="MULTI-COPPER OXIDASE"/>
    <property type="match status" value="1"/>
</dbReference>
<dbReference type="PANTHER" id="PTHR11709:SF394">
    <property type="entry name" value="FI03373P-RELATED"/>
    <property type="match status" value="1"/>
</dbReference>
<feature type="binding site" description="type 1 copper site" evidence="12">
    <location>
        <position position="658"/>
    </location>
    <ligand>
        <name>Cu cation</name>
        <dbReference type="ChEBI" id="CHEBI:23378"/>
        <label>1</label>
    </ligand>
</feature>
<evidence type="ECO:0000256" key="8">
    <source>
        <dbReference type="ARBA" id="ARBA00022737"/>
    </source>
</evidence>
<feature type="transmembrane region" description="Helical" evidence="13">
    <location>
        <begin position="284"/>
        <end position="304"/>
    </location>
</feature>
<reference evidence="16 17" key="1">
    <citation type="submission" date="2020-09" db="EMBL/GenBank/DDBJ databases">
        <title>Investigation of environmental microbes.</title>
        <authorList>
            <person name="Ou Y."/>
            <person name="Kang Q."/>
        </authorList>
    </citation>
    <scope>NUCLEOTIDE SEQUENCE [LARGE SCALE GENOMIC DNA]</scope>
    <source>
        <strain evidence="16 17">KJZ-14</strain>
    </source>
</reference>